<protein>
    <submittedName>
        <fullName evidence="8">Kinase</fullName>
    </submittedName>
</protein>
<reference evidence="9" key="1">
    <citation type="journal article" date="2019" name="Curr. Biol.">
        <title>Genome Sequence of Striga asiatica Provides Insight into the Evolution of Plant Parasitism.</title>
        <authorList>
            <person name="Yoshida S."/>
            <person name="Kim S."/>
            <person name="Wafula E.K."/>
            <person name="Tanskanen J."/>
            <person name="Kim Y.M."/>
            <person name="Honaas L."/>
            <person name="Yang Z."/>
            <person name="Spallek T."/>
            <person name="Conn C.E."/>
            <person name="Ichihashi Y."/>
            <person name="Cheong K."/>
            <person name="Cui S."/>
            <person name="Der J.P."/>
            <person name="Gundlach H."/>
            <person name="Jiao Y."/>
            <person name="Hori C."/>
            <person name="Ishida J.K."/>
            <person name="Kasahara H."/>
            <person name="Kiba T."/>
            <person name="Kim M.S."/>
            <person name="Koo N."/>
            <person name="Laohavisit A."/>
            <person name="Lee Y.H."/>
            <person name="Lumba S."/>
            <person name="McCourt P."/>
            <person name="Mortimer J.C."/>
            <person name="Mutuku J.M."/>
            <person name="Nomura T."/>
            <person name="Sasaki-Sekimoto Y."/>
            <person name="Seto Y."/>
            <person name="Wang Y."/>
            <person name="Wakatake T."/>
            <person name="Sakakibara H."/>
            <person name="Demura T."/>
            <person name="Yamaguchi S."/>
            <person name="Yoneyama K."/>
            <person name="Manabe R.I."/>
            <person name="Nelson D.C."/>
            <person name="Schulman A.H."/>
            <person name="Timko M.P."/>
            <person name="dePamphilis C.W."/>
            <person name="Choi D."/>
            <person name="Shirasu K."/>
        </authorList>
    </citation>
    <scope>NUCLEOTIDE SEQUENCE [LARGE SCALE GENOMIC DNA]</scope>
    <source>
        <strain evidence="9">cv. UVA1</strain>
    </source>
</reference>
<evidence type="ECO:0000256" key="6">
    <source>
        <dbReference type="SAM" id="SignalP"/>
    </source>
</evidence>
<name>A0A5A7QNI4_STRAF</name>
<dbReference type="Pfam" id="PF13947">
    <property type="entry name" value="GUB_WAK_bind"/>
    <property type="match status" value="1"/>
</dbReference>
<sequence length="400" mass="45537">MLRHEYPLLLKTIFSCLITLQTCTLCTGQNTNPHSCPPSSCGNIPNISYPFRLKNDPPHCGDPHYELECQHNTTVLVYLESHKYLVQEINYLNHTIRLIHPSMSQNDICSFPNYSSNYVAIPDVISFGNYFAYRSPFLVVEEKAIYYLPTRKMDFISCPQPFNNSQFVDVGAECGHTSFNYGLNVSGITNKHMYIGYLTDDDATTWSSKLKSKCTIHFEVMLEPSGDAYIDKGNLTLSKVHRFLVNGSTLSWATVLCGGKCQLCYIDGPTARCFGSLERSQWCFFGTITSFRCGFMSTKFVIAFNYYTLKYQNGITYAALAYLSLRTLIGIALLLLVIIHKLRRQHLSTFDIIEVFLQNTNNNLMPIRYSYRDIKRMTSGFRHKLGQGGYGSVYKGKLRS</sequence>
<proteinExistence type="predicted"/>
<dbReference type="GO" id="GO:0016020">
    <property type="term" value="C:membrane"/>
    <property type="evidence" value="ECO:0007669"/>
    <property type="project" value="UniProtKB-SubCell"/>
</dbReference>
<keyword evidence="8" id="KW-0418">Kinase</keyword>
<dbReference type="OrthoDB" id="894094at2759"/>
<keyword evidence="4" id="KW-0067">ATP-binding</keyword>
<dbReference type="PANTHER" id="PTHR46008:SF2">
    <property type="entry name" value="LEAF RUST 10 DISEASE-RESISTANCE LOCUS RECEPTOR-LIKE PROTEIN KINASE-LIKE 1.4"/>
    <property type="match status" value="1"/>
</dbReference>
<keyword evidence="5" id="KW-1133">Transmembrane helix</keyword>
<evidence type="ECO:0000256" key="5">
    <source>
        <dbReference type="SAM" id="Phobius"/>
    </source>
</evidence>
<dbReference type="GO" id="GO:0030247">
    <property type="term" value="F:polysaccharide binding"/>
    <property type="evidence" value="ECO:0007669"/>
    <property type="project" value="InterPro"/>
</dbReference>
<keyword evidence="9" id="KW-1185">Reference proteome</keyword>
<evidence type="ECO:0000313" key="8">
    <source>
        <dbReference type="EMBL" id="GER46402.1"/>
    </source>
</evidence>
<feature type="signal peptide" evidence="6">
    <location>
        <begin position="1"/>
        <end position="28"/>
    </location>
</feature>
<organism evidence="8 9">
    <name type="scientific">Striga asiatica</name>
    <name type="common">Asiatic witchweed</name>
    <name type="synonym">Buchnera asiatica</name>
    <dbReference type="NCBI Taxonomy" id="4170"/>
    <lineage>
        <taxon>Eukaryota</taxon>
        <taxon>Viridiplantae</taxon>
        <taxon>Streptophyta</taxon>
        <taxon>Embryophyta</taxon>
        <taxon>Tracheophyta</taxon>
        <taxon>Spermatophyta</taxon>
        <taxon>Magnoliopsida</taxon>
        <taxon>eudicotyledons</taxon>
        <taxon>Gunneridae</taxon>
        <taxon>Pentapetalae</taxon>
        <taxon>asterids</taxon>
        <taxon>lamiids</taxon>
        <taxon>Lamiales</taxon>
        <taxon>Orobanchaceae</taxon>
        <taxon>Buchnereae</taxon>
        <taxon>Striga</taxon>
    </lineage>
</organism>
<gene>
    <name evidence="8" type="ORF">STAS_23427</name>
</gene>
<evidence type="ECO:0000313" key="9">
    <source>
        <dbReference type="Proteomes" id="UP000325081"/>
    </source>
</evidence>
<evidence type="ECO:0000259" key="7">
    <source>
        <dbReference type="Pfam" id="PF13947"/>
    </source>
</evidence>
<accession>A0A5A7QNI4</accession>
<dbReference type="GO" id="GO:0016301">
    <property type="term" value="F:kinase activity"/>
    <property type="evidence" value="ECO:0007669"/>
    <property type="project" value="UniProtKB-KW"/>
</dbReference>
<keyword evidence="5" id="KW-0812">Transmembrane</keyword>
<dbReference type="AlphaFoldDB" id="A0A5A7QNI4"/>
<evidence type="ECO:0000256" key="4">
    <source>
        <dbReference type="ARBA" id="ARBA00022840"/>
    </source>
</evidence>
<dbReference type="Gene3D" id="3.30.200.20">
    <property type="entry name" value="Phosphorylase Kinase, domain 1"/>
    <property type="match status" value="1"/>
</dbReference>
<comment type="caution">
    <text evidence="8">The sequence shown here is derived from an EMBL/GenBank/DDBJ whole genome shotgun (WGS) entry which is preliminary data.</text>
</comment>
<evidence type="ECO:0000256" key="3">
    <source>
        <dbReference type="ARBA" id="ARBA00022741"/>
    </source>
</evidence>
<feature type="chain" id="PRO_5023011257" evidence="6">
    <location>
        <begin position="29"/>
        <end position="400"/>
    </location>
</feature>
<comment type="subcellular location">
    <subcellularLocation>
        <location evidence="1">Membrane</location>
        <topology evidence="1">Single-pass membrane protein</topology>
    </subcellularLocation>
</comment>
<keyword evidence="8" id="KW-0808">Transferase</keyword>
<evidence type="ECO:0000256" key="2">
    <source>
        <dbReference type="ARBA" id="ARBA00022729"/>
    </source>
</evidence>
<dbReference type="InterPro" id="IPR025287">
    <property type="entry name" value="WAK_GUB"/>
</dbReference>
<dbReference type="EMBL" id="BKCP01007515">
    <property type="protein sequence ID" value="GER46402.1"/>
    <property type="molecule type" value="Genomic_DNA"/>
</dbReference>
<evidence type="ECO:0000256" key="1">
    <source>
        <dbReference type="ARBA" id="ARBA00004167"/>
    </source>
</evidence>
<keyword evidence="5" id="KW-0472">Membrane</keyword>
<keyword evidence="2 6" id="KW-0732">Signal</keyword>
<dbReference type="GO" id="GO:0005524">
    <property type="term" value="F:ATP binding"/>
    <property type="evidence" value="ECO:0007669"/>
    <property type="project" value="UniProtKB-KW"/>
</dbReference>
<feature type="domain" description="Wall-associated receptor kinase galacturonan-binding" evidence="7">
    <location>
        <begin position="36"/>
        <end position="98"/>
    </location>
</feature>
<dbReference type="Proteomes" id="UP000325081">
    <property type="component" value="Unassembled WGS sequence"/>
</dbReference>
<dbReference type="PANTHER" id="PTHR46008">
    <property type="entry name" value="LEAF RUST 10 DISEASE-RESISTANCE LOCUS RECEPTOR-LIKE PROTEIN KINASE-LIKE 1.4"/>
    <property type="match status" value="1"/>
</dbReference>
<keyword evidence="3" id="KW-0547">Nucleotide-binding</keyword>
<feature type="non-terminal residue" evidence="8">
    <location>
        <position position="400"/>
    </location>
</feature>
<feature type="transmembrane region" description="Helical" evidence="5">
    <location>
        <begin position="319"/>
        <end position="339"/>
    </location>
</feature>